<evidence type="ECO:0000256" key="1">
    <source>
        <dbReference type="SAM" id="SignalP"/>
    </source>
</evidence>
<evidence type="ECO:0000313" key="2">
    <source>
        <dbReference type="EMBL" id="CAG7719901.1"/>
    </source>
</evidence>
<dbReference type="AlphaFoldDB" id="A0A8J2JGW4"/>
<accession>A0A8J2JGW4</accession>
<evidence type="ECO:0000313" key="3">
    <source>
        <dbReference type="Proteomes" id="UP000708208"/>
    </source>
</evidence>
<comment type="caution">
    <text evidence="2">The sequence shown here is derived from an EMBL/GenBank/DDBJ whole genome shotgun (WGS) entry which is preliminary data.</text>
</comment>
<sequence length="63" mass="6857">MLRRIALIHQLCALLQALAAPFRNRDGAGTKARDEGSISPRPGRRVVMRVLAVVLVGVVLRVV</sequence>
<keyword evidence="3" id="KW-1185">Reference proteome</keyword>
<name>A0A8J2JGW4_9HEXA</name>
<dbReference type="Proteomes" id="UP000708208">
    <property type="component" value="Unassembled WGS sequence"/>
</dbReference>
<feature type="non-terminal residue" evidence="2">
    <location>
        <position position="1"/>
    </location>
</feature>
<protein>
    <submittedName>
        <fullName evidence="2">Uncharacterized protein</fullName>
    </submittedName>
</protein>
<reference evidence="2" key="1">
    <citation type="submission" date="2021-06" db="EMBL/GenBank/DDBJ databases">
        <authorList>
            <person name="Hodson N. C."/>
            <person name="Mongue J. A."/>
            <person name="Jaron S. K."/>
        </authorList>
    </citation>
    <scope>NUCLEOTIDE SEQUENCE</scope>
</reference>
<proteinExistence type="predicted"/>
<feature type="chain" id="PRO_5035161933" evidence="1">
    <location>
        <begin position="20"/>
        <end position="63"/>
    </location>
</feature>
<feature type="signal peptide" evidence="1">
    <location>
        <begin position="1"/>
        <end position="19"/>
    </location>
</feature>
<dbReference type="EMBL" id="CAJVCH010065548">
    <property type="protein sequence ID" value="CAG7719901.1"/>
    <property type="molecule type" value="Genomic_DNA"/>
</dbReference>
<keyword evidence="1" id="KW-0732">Signal</keyword>
<gene>
    <name evidence="2" type="ORF">AFUS01_LOCUS9200</name>
</gene>
<organism evidence="2 3">
    <name type="scientific">Allacma fusca</name>
    <dbReference type="NCBI Taxonomy" id="39272"/>
    <lineage>
        <taxon>Eukaryota</taxon>
        <taxon>Metazoa</taxon>
        <taxon>Ecdysozoa</taxon>
        <taxon>Arthropoda</taxon>
        <taxon>Hexapoda</taxon>
        <taxon>Collembola</taxon>
        <taxon>Symphypleona</taxon>
        <taxon>Sminthuridae</taxon>
        <taxon>Allacma</taxon>
    </lineage>
</organism>